<reference evidence="3" key="1">
    <citation type="submission" date="2022-07" db="EMBL/GenBank/DDBJ databases">
        <title>Phylogenomic reconstructions and comparative analyses of Kickxellomycotina fungi.</title>
        <authorList>
            <person name="Reynolds N.K."/>
            <person name="Stajich J.E."/>
            <person name="Barry K."/>
            <person name="Grigoriev I.V."/>
            <person name="Crous P."/>
            <person name="Smith M.E."/>
        </authorList>
    </citation>
    <scope>NUCLEOTIDE SEQUENCE</scope>
    <source>
        <strain evidence="3">RSA 567</strain>
    </source>
</reference>
<evidence type="ECO:0000256" key="2">
    <source>
        <dbReference type="SAM" id="SignalP"/>
    </source>
</evidence>
<comment type="caution">
    <text evidence="3">The sequence shown here is derived from an EMBL/GenBank/DDBJ whole genome shotgun (WGS) entry which is preliminary data.</text>
</comment>
<organism evidence="3 4">
    <name type="scientific">Dimargaris verticillata</name>
    <dbReference type="NCBI Taxonomy" id="2761393"/>
    <lineage>
        <taxon>Eukaryota</taxon>
        <taxon>Fungi</taxon>
        <taxon>Fungi incertae sedis</taxon>
        <taxon>Zoopagomycota</taxon>
        <taxon>Kickxellomycotina</taxon>
        <taxon>Dimargaritomycetes</taxon>
        <taxon>Dimargaritales</taxon>
        <taxon>Dimargaritaceae</taxon>
        <taxon>Dimargaris</taxon>
    </lineage>
</organism>
<gene>
    <name evidence="3" type="ORF">H4R34_002197</name>
</gene>
<feature type="signal peptide" evidence="2">
    <location>
        <begin position="1"/>
        <end position="22"/>
    </location>
</feature>
<feature type="compositionally biased region" description="Low complexity" evidence="1">
    <location>
        <begin position="104"/>
        <end position="122"/>
    </location>
</feature>
<feature type="compositionally biased region" description="Polar residues" evidence="1">
    <location>
        <begin position="155"/>
        <end position="171"/>
    </location>
</feature>
<protein>
    <submittedName>
        <fullName evidence="3">Uncharacterized protein</fullName>
    </submittedName>
</protein>
<accession>A0A9W8B8F6</accession>
<evidence type="ECO:0000313" key="4">
    <source>
        <dbReference type="Proteomes" id="UP001151582"/>
    </source>
</evidence>
<dbReference type="EMBL" id="JANBQB010000137">
    <property type="protein sequence ID" value="KAJ1981121.1"/>
    <property type="molecule type" value="Genomic_DNA"/>
</dbReference>
<keyword evidence="4" id="KW-1185">Reference proteome</keyword>
<keyword evidence="2" id="KW-0732">Signal</keyword>
<evidence type="ECO:0000256" key="1">
    <source>
        <dbReference type="SAM" id="MobiDB-lite"/>
    </source>
</evidence>
<name>A0A9W8B8F6_9FUNG</name>
<dbReference type="OrthoDB" id="10414655at2759"/>
<dbReference type="AlphaFoldDB" id="A0A9W8B8F6"/>
<feature type="region of interest" description="Disordered" evidence="1">
    <location>
        <begin position="104"/>
        <end position="178"/>
    </location>
</feature>
<feature type="chain" id="PRO_5040811388" evidence="2">
    <location>
        <begin position="23"/>
        <end position="388"/>
    </location>
</feature>
<evidence type="ECO:0000313" key="3">
    <source>
        <dbReference type="EMBL" id="KAJ1981121.1"/>
    </source>
</evidence>
<feature type="compositionally biased region" description="Polar residues" evidence="1">
    <location>
        <begin position="125"/>
        <end position="146"/>
    </location>
</feature>
<sequence>MVCLVKTSIVWTCLTLWSAVVATDRQLNDFGFPRDYFSLGSSPSTKRTQGVLAQDLGIDGTQIDDQWWNVCSPGPLDRQVYSFSQDDNYGLGFLNSAFTADSGSSSDPYQSSSSNSVWSPLSWDTPRSPNQASAAKVQSYSPSWSPHTPPELNLNGAQEKQPSESSSTSVGSLPPPPFLPLPIQQAQLPPVILPLGQSMKWLDVPSLDAHYAATLRKPVVGIWPLDQLDGPQAQSKIDLRVYREIQTFHEAVDDYYTVLIQREREQGGTLNVKDYVPFSTQLCRSKASHWEENGHVVFLVLWDDHDAMYKAIFPYTDNTFPLLDRAVYDAAMQLPTPFIRVFTVGTTRHAGMVAASVRRKLESLNTEGMREEFHQLNVRYGLPPLTSR</sequence>
<dbReference type="Proteomes" id="UP001151582">
    <property type="component" value="Unassembled WGS sequence"/>
</dbReference>
<proteinExistence type="predicted"/>